<feature type="transmembrane region" description="Helical" evidence="6">
    <location>
        <begin position="448"/>
        <end position="473"/>
    </location>
</feature>
<feature type="transmembrane region" description="Helical" evidence="6">
    <location>
        <begin position="479"/>
        <end position="500"/>
    </location>
</feature>
<evidence type="ECO:0000256" key="5">
    <source>
        <dbReference type="ARBA" id="ARBA00023136"/>
    </source>
</evidence>
<organism evidence="7 8">
    <name type="scientific">Penicillium daleae</name>
    <dbReference type="NCBI Taxonomy" id="63821"/>
    <lineage>
        <taxon>Eukaryota</taxon>
        <taxon>Fungi</taxon>
        <taxon>Dikarya</taxon>
        <taxon>Ascomycota</taxon>
        <taxon>Pezizomycotina</taxon>
        <taxon>Eurotiomycetes</taxon>
        <taxon>Eurotiomycetidae</taxon>
        <taxon>Eurotiales</taxon>
        <taxon>Aspergillaceae</taxon>
        <taxon>Penicillium</taxon>
    </lineage>
</organism>
<dbReference type="EMBL" id="JAPVEA010000009">
    <property type="protein sequence ID" value="KAJ5432609.1"/>
    <property type="molecule type" value="Genomic_DNA"/>
</dbReference>
<reference evidence="7" key="2">
    <citation type="journal article" date="2023" name="IMA Fungus">
        <title>Comparative genomic study of the Penicillium genus elucidates a diverse pangenome and 15 lateral gene transfer events.</title>
        <authorList>
            <person name="Petersen C."/>
            <person name="Sorensen T."/>
            <person name="Nielsen M.R."/>
            <person name="Sondergaard T.E."/>
            <person name="Sorensen J.L."/>
            <person name="Fitzpatrick D.A."/>
            <person name="Frisvad J.C."/>
            <person name="Nielsen K.L."/>
        </authorList>
    </citation>
    <scope>NUCLEOTIDE SEQUENCE</scope>
    <source>
        <strain evidence="7">IBT 16125</strain>
    </source>
</reference>
<evidence type="ECO:0000256" key="6">
    <source>
        <dbReference type="SAM" id="Phobius"/>
    </source>
</evidence>
<gene>
    <name evidence="7" type="ORF">N7458_011765</name>
</gene>
<comment type="subcellular location">
    <subcellularLocation>
        <location evidence="1">Membrane</location>
        <topology evidence="1">Multi-pass membrane protein</topology>
    </subcellularLocation>
</comment>
<dbReference type="PANTHER" id="PTHR45649:SF19">
    <property type="entry name" value="TRANSPORTER, PUTATIVE (EUROFUNG)-RELATED"/>
    <property type="match status" value="1"/>
</dbReference>
<keyword evidence="5 6" id="KW-0472">Membrane</keyword>
<dbReference type="InterPro" id="IPR004840">
    <property type="entry name" value="Amino_acid_permease_CS"/>
</dbReference>
<feature type="transmembrane region" description="Helical" evidence="6">
    <location>
        <begin position="326"/>
        <end position="345"/>
    </location>
</feature>
<feature type="transmembrane region" description="Helical" evidence="6">
    <location>
        <begin position="278"/>
        <end position="300"/>
    </location>
</feature>
<evidence type="ECO:0000256" key="4">
    <source>
        <dbReference type="ARBA" id="ARBA00022989"/>
    </source>
</evidence>
<protein>
    <submittedName>
        <fullName evidence="7">Uncharacterized protein</fullName>
    </submittedName>
</protein>
<dbReference type="AlphaFoldDB" id="A0AAD6BVQ4"/>
<dbReference type="Proteomes" id="UP001213681">
    <property type="component" value="Unassembled WGS sequence"/>
</dbReference>
<feature type="transmembrane region" description="Helical" evidence="6">
    <location>
        <begin position="168"/>
        <end position="187"/>
    </location>
</feature>
<feature type="transmembrane region" description="Helical" evidence="6">
    <location>
        <begin position="236"/>
        <end position="257"/>
    </location>
</feature>
<evidence type="ECO:0000313" key="8">
    <source>
        <dbReference type="Proteomes" id="UP001213681"/>
    </source>
</evidence>
<dbReference type="GO" id="GO:0022857">
    <property type="term" value="F:transmembrane transporter activity"/>
    <property type="evidence" value="ECO:0007669"/>
    <property type="project" value="InterPro"/>
</dbReference>
<evidence type="ECO:0000313" key="7">
    <source>
        <dbReference type="EMBL" id="KAJ5432609.1"/>
    </source>
</evidence>
<keyword evidence="8" id="KW-1185">Reference proteome</keyword>
<proteinExistence type="predicted"/>
<dbReference type="GO" id="GO:0016020">
    <property type="term" value="C:membrane"/>
    <property type="evidence" value="ECO:0007669"/>
    <property type="project" value="UniProtKB-SubCell"/>
</dbReference>
<keyword evidence="4 6" id="KW-1133">Transmembrane helix</keyword>
<dbReference type="RefSeq" id="XP_056759901.1">
    <property type="nucleotide sequence ID" value="XM_056915147.1"/>
</dbReference>
<accession>A0AAD6BVQ4</accession>
<feature type="transmembrane region" description="Helical" evidence="6">
    <location>
        <begin position="78"/>
        <end position="103"/>
    </location>
</feature>
<feature type="transmembrane region" description="Helical" evidence="6">
    <location>
        <begin position="124"/>
        <end position="148"/>
    </location>
</feature>
<dbReference type="PROSITE" id="PS00218">
    <property type="entry name" value="AMINO_ACID_PERMEASE_1"/>
    <property type="match status" value="1"/>
</dbReference>
<keyword evidence="3 6" id="KW-0812">Transmembrane</keyword>
<comment type="caution">
    <text evidence="7">The sequence shown here is derived from an EMBL/GenBank/DDBJ whole genome shotgun (WGS) entry which is preliminary data.</text>
</comment>
<dbReference type="Gene3D" id="1.20.1740.10">
    <property type="entry name" value="Amino acid/polyamine transporter I"/>
    <property type="match status" value="1"/>
</dbReference>
<feature type="transmembrane region" description="Helical" evidence="6">
    <location>
        <begin position="45"/>
        <end position="66"/>
    </location>
</feature>
<feature type="transmembrane region" description="Helical" evidence="6">
    <location>
        <begin position="194"/>
        <end position="216"/>
    </location>
</feature>
<reference evidence="7" key="1">
    <citation type="submission" date="2022-12" db="EMBL/GenBank/DDBJ databases">
        <authorList>
            <person name="Petersen C."/>
        </authorList>
    </citation>
    <scope>NUCLEOTIDE SEQUENCE</scope>
    <source>
        <strain evidence="7">IBT 16125</strain>
    </source>
</reference>
<keyword evidence="2" id="KW-0813">Transport</keyword>
<sequence length="518" mass="57027">MMDTKGESDYGTKSLEQTHHVQDTESNYLADNNATNSPKKMQLNAFTLLCMGFVICNSWAGISASLQLALLQGGPVTLVYSIIISTTAYFAIAASLGELASVYPTAGGQYHFASILAPPSIRRGISYACGILGIFSWVAISVSVTILIAETLMAVVAATHEGFVVEAWHIFLVYEALAFLAFIYNVLALKRAPWTHIIGFFLTISIFLISFVSILARSHEKQPSSFVWVTFINETGWSDGVCFLSGLSTSCYMYIGLDAAMHMAEECTEPEKTVPRTMLAAIGIGFVTGFAYAVAVLYGITDIEEIMTTTGWIPYLVNVQTLRSTTMANAFATLAIIMAIFIIIASQEASSRLAWSFARDDGLLLSKFMQRVHPKLDVPIYSLILSWSLVFICGLIYLGSSTAITALIGSAVILQQLSFVIPIILLLYQKRSKKFLRPKRAFKLPDIVGWIANIYVVVFCTVTLIFFNFPIFIPTTSSSMNYTCVILGIALVLGFLNWLLHARRYYHGPVIDEHAISH</sequence>
<feature type="transmembrane region" description="Helical" evidence="6">
    <location>
        <begin position="404"/>
        <end position="428"/>
    </location>
</feature>
<name>A0AAD6BVQ4_9EURO</name>
<dbReference type="GeneID" id="81605390"/>
<evidence type="ECO:0000256" key="1">
    <source>
        <dbReference type="ARBA" id="ARBA00004141"/>
    </source>
</evidence>
<dbReference type="GO" id="GO:0006865">
    <property type="term" value="P:amino acid transport"/>
    <property type="evidence" value="ECO:0007669"/>
    <property type="project" value="InterPro"/>
</dbReference>
<dbReference type="Pfam" id="PF13520">
    <property type="entry name" value="AA_permease_2"/>
    <property type="match status" value="1"/>
</dbReference>
<dbReference type="PIRSF" id="PIRSF006060">
    <property type="entry name" value="AA_transporter"/>
    <property type="match status" value="1"/>
</dbReference>
<dbReference type="InterPro" id="IPR002293">
    <property type="entry name" value="AA/rel_permease1"/>
</dbReference>
<dbReference type="PANTHER" id="PTHR45649">
    <property type="entry name" value="AMINO-ACID PERMEASE BAT1"/>
    <property type="match status" value="1"/>
</dbReference>
<evidence type="ECO:0000256" key="2">
    <source>
        <dbReference type="ARBA" id="ARBA00022448"/>
    </source>
</evidence>
<evidence type="ECO:0000256" key="3">
    <source>
        <dbReference type="ARBA" id="ARBA00022692"/>
    </source>
</evidence>
<feature type="transmembrane region" description="Helical" evidence="6">
    <location>
        <begin position="378"/>
        <end position="398"/>
    </location>
</feature>